<evidence type="ECO:0000256" key="6">
    <source>
        <dbReference type="ARBA" id="ARBA00022679"/>
    </source>
</evidence>
<dbReference type="InterPro" id="IPR036052">
    <property type="entry name" value="TrpB-like_PALP_sf"/>
</dbReference>
<evidence type="ECO:0000256" key="7">
    <source>
        <dbReference type="ARBA" id="ARBA00022898"/>
    </source>
</evidence>
<evidence type="ECO:0000313" key="16">
    <source>
        <dbReference type="Proteomes" id="UP000265515"/>
    </source>
</evidence>
<keyword evidence="8 12" id="KW-0198">Cysteine biosynthesis</keyword>
<comment type="catalytic activity">
    <reaction evidence="9 12">
        <text>O-acetyl-L-serine + hydrogen sulfide = L-cysteine + acetate</text>
        <dbReference type="Rhea" id="RHEA:14829"/>
        <dbReference type="ChEBI" id="CHEBI:29919"/>
        <dbReference type="ChEBI" id="CHEBI:30089"/>
        <dbReference type="ChEBI" id="CHEBI:35235"/>
        <dbReference type="ChEBI" id="CHEBI:58340"/>
        <dbReference type="EC" id="2.5.1.47"/>
    </reaction>
</comment>
<feature type="compositionally biased region" description="Polar residues" evidence="13">
    <location>
        <begin position="107"/>
        <end position="119"/>
    </location>
</feature>
<keyword evidence="5 12" id="KW-0028">Amino-acid biosynthesis</keyword>
<dbReference type="GO" id="GO:0004124">
    <property type="term" value="F:cysteine synthase activity"/>
    <property type="evidence" value="ECO:0007669"/>
    <property type="project" value="UniProtKB-UniRule"/>
</dbReference>
<dbReference type="InterPro" id="IPR005856">
    <property type="entry name" value="Cys_synth"/>
</dbReference>
<feature type="region of interest" description="Disordered" evidence="13">
    <location>
        <begin position="437"/>
        <end position="460"/>
    </location>
</feature>
<dbReference type="Proteomes" id="UP000265515">
    <property type="component" value="Unassembled WGS sequence"/>
</dbReference>
<dbReference type="GO" id="GO:0006535">
    <property type="term" value="P:cysteine biosynthetic process from serine"/>
    <property type="evidence" value="ECO:0007669"/>
    <property type="project" value="UniProtKB-UniRule"/>
</dbReference>
<accession>A0A388LV48</accession>
<dbReference type="NCBIfam" id="TIGR01139">
    <property type="entry name" value="cysK"/>
    <property type="match status" value="1"/>
</dbReference>
<dbReference type="InterPro" id="IPR001216">
    <property type="entry name" value="P-phosphate_BS"/>
</dbReference>
<evidence type="ECO:0000313" key="15">
    <source>
        <dbReference type="EMBL" id="GBG86197.1"/>
    </source>
</evidence>
<dbReference type="GO" id="GO:0005737">
    <property type="term" value="C:cytoplasm"/>
    <property type="evidence" value="ECO:0007669"/>
    <property type="project" value="UniProtKB-ARBA"/>
</dbReference>
<protein>
    <recommendedName>
        <fullName evidence="4 12">Cysteine synthase</fullName>
        <ecNumber evidence="4 12">2.5.1.47</ecNumber>
    </recommendedName>
</protein>
<keyword evidence="6 12" id="KW-0808">Transferase</keyword>
<evidence type="ECO:0000256" key="3">
    <source>
        <dbReference type="ARBA" id="ARBA00007103"/>
    </source>
</evidence>
<dbReference type="PROSITE" id="PS00901">
    <property type="entry name" value="CYS_SYNTHASE"/>
    <property type="match status" value="1"/>
</dbReference>
<evidence type="ECO:0000256" key="5">
    <source>
        <dbReference type="ARBA" id="ARBA00022605"/>
    </source>
</evidence>
<dbReference type="FunFam" id="3.40.50.1100:FF:000130">
    <property type="entry name" value="Cysteine synthase"/>
    <property type="match status" value="1"/>
</dbReference>
<feature type="binding site" evidence="10">
    <location>
        <position position="196"/>
    </location>
    <ligand>
        <name>pyridoxal 5'-phosphate</name>
        <dbReference type="ChEBI" id="CHEBI:597326"/>
    </ligand>
</feature>
<dbReference type="Gene3D" id="3.40.50.1100">
    <property type="match status" value="2"/>
</dbReference>
<comment type="similarity">
    <text evidence="3 12">Belongs to the cysteine synthase/cystathionine beta-synthase family.</text>
</comment>
<dbReference type="InterPro" id="IPR005859">
    <property type="entry name" value="CysK"/>
</dbReference>
<dbReference type="FunFam" id="3.40.50.1100:FF:000067">
    <property type="entry name" value="Cysteine synthase"/>
    <property type="match status" value="1"/>
</dbReference>
<comment type="cofactor">
    <cofactor evidence="1 10 12">
        <name>pyridoxal 5'-phosphate</name>
        <dbReference type="ChEBI" id="CHEBI:597326"/>
    </cofactor>
</comment>
<dbReference type="EMBL" id="BFEA01000553">
    <property type="protein sequence ID" value="GBG86197.1"/>
    <property type="molecule type" value="Genomic_DNA"/>
</dbReference>
<dbReference type="CDD" id="cd01561">
    <property type="entry name" value="CBS_like"/>
    <property type="match status" value="1"/>
</dbReference>
<evidence type="ECO:0000256" key="11">
    <source>
        <dbReference type="PIRSR" id="PIRSR605856-51"/>
    </source>
</evidence>
<keyword evidence="7 10" id="KW-0663">Pyridoxal phosphate</keyword>
<comment type="caution">
    <text evidence="15">The sequence shown here is derived from an EMBL/GenBank/DDBJ whole genome shotgun (WGS) entry which is preliminary data.</text>
</comment>
<evidence type="ECO:0000256" key="4">
    <source>
        <dbReference type="ARBA" id="ARBA00012681"/>
    </source>
</evidence>
<evidence type="ECO:0000256" key="8">
    <source>
        <dbReference type="ARBA" id="ARBA00023192"/>
    </source>
</evidence>
<feature type="binding site" evidence="10">
    <location>
        <begin position="300"/>
        <end position="304"/>
    </location>
    <ligand>
        <name>pyridoxal 5'-phosphate</name>
        <dbReference type="ChEBI" id="CHEBI:597326"/>
    </ligand>
</feature>
<feature type="binding site" evidence="10">
    <location>
        <position position="388"/>
    </location>
    <ligand>
        <name>pyridoxal 5'-phosphate</name>
        <dbReference type="ChEBI" id="CHEBI:597326"/>
    </ligand>
</feature>
<name>A0A388LV48_CHABU</name>
<gene>
    <name evidence="15" type="ORF">CBR_g41101</name>
</gene>
<feature type="region of interest" description="Disordered" evidence="13">
    <location>
        <begin position="51"/>
        <end position="119"/>
    </location>
</feature>
<sequence length="460" mass="49027">MPGWWRNLKEKLHDAYLNRRALRIGSRSGSWRTQSINGVEAATPRIQAATESNAIGRCSSEPWGMRTFSQPMEYGRSRPDGGEEDLEAGVGPTKHRRRSSRHNSESLPSTSHRLGSGASQKMNIAKDVTALIGRTPMVFLNKITTGCVANVAAKLESMEPCCSIKDRIGYSMIADAEQRGLISPGKTVLVEPTSGNTGISLAFIAAAKGYRLILTMPASMNIERRVLLRAFGAELVLTDPAKGSKGAVSKAEEIANSMQNAYMLQQFENKANPKVHYETTGPEIWFDTAGKVDVLVCGVGTGGTITGAGKFLRSKNPNIRLIGVEPEESPVLSGGQPGPHKIQGIGAGFVPAVLDKTILTEVIRVSSAQSIEMAKTLAVKEGMLVGISSGAAVTAALEVARRPEMKGKLVAVILPSFGERYLSSILFSSIREEEKGKSIAPPTPMLQPAAVPSSSSSSVA</sequence>
<dbReference type="STRING" id="69332.A0A388LV48"/>
<keyword evidence="16" id="KW-1185">Reference proteome</keyword>
<dbReference type="SUPFAM" id="SSF53686">
    <property type="entry name" value="Tryptophan synthase beta subunit-like PLP-dependent enzymes"/>
    <property type="match status" value="1"/>
</dbReference>
<evidence type="ECO:0000256" key="10">
    <source>
        <dbReference type="PIRSR" id="PIRSR605856-50"/>
    </source>
</evidence>
<comment type="pathway">
    <text evidence="2">Amino-acid biosynthesis; L-cysteine biosynthesis; L-cysteine from L-serine: step 2/2.</text>
</comment>
<evidence type="ECO:0000256" key="13">
    <source>
        <dbReference type="SAM" id="MobiDB-lite"/>
    </source>
</evidence>
<feature type="domain" description="Tryptophan synthase beta chain-like PALP" evidence="14">
    <location>
        <begin position="129"/>
        <end position="415"/>
    </location>
</feature>
<dbReference type="EC" id="2.5.1.47" evidence="4 12"/>
<dbReference type="Gramene" id="GBG86197">
    <property type="protein sequence ID" value="GBG86197"/>
    <property type="gene ID" value="CBR_g41101"/>
</dbReference>
<dbReference type="InterPro" id="IPR001926">
    <property type="entry name" value="TrpB-like_PALP"/>
</dbReference>
<dbReference type="OrthoDB" id="10259545at2759"/>
<dbReference type="OMA" id="WRTQSIN"/>
<evidence type="ECO:0000256" key="2">
    <source>
        <dbReference type="ARBA" id="ARBA00004962"/>
    </source>
</evidence>
<dbReference type="PANTHER" id="PTHR10314">
    <property type="entry name" value="CYSTATHIONINE BETA-SYNTHASE"/>
    <property type="match status" value="1"/>
</dbReference>
<reference evidence="15 16" key="1">
    <citation type="journal article" date="2018" name="Cell">
        <title>The Chara Genome: Secondary Complexity and Implications for Plant Terrestrialization.</title>
        <authorList>
            <person name="Nishiyama T."/>
            <person name="Sakayama H."/>
            <person name="Vries J.D."/>
            <person name="Buschmann H."/>
            <person name="Saint-Marcoux D."/>
            <person name="Ullrich K.K."/>
            <person name="Haas F.B."/>
            <person name="Vanderstraeten L."/>
            <person name="Becker D."/>
            <person name="Lang D."/>
            <person name="Vosolsobe S."/>
            <person name="Rombauts S."/>
            <person name="Wilhelmsson P.K.I."/>
            <person name="Janitza P."/>
            <person name="Kern R."/>
            <person name="Heyl A."/>
            <person name="Rumpler F."/>
            <person name="Villalobos L.I.A.C."/>
            <person name="Clay J.M."/>
            <person name="Skokan R."/>
            <person name="Toyoda A."/>
            <person name="Suzuki Y."/>
            <person name="Kagoshima H."/>
            <person name="Schijlen E."/>
            <person name="Tajeshwar N."/>
            <person name="Catarino B."/>
            <person name="Hetherington A.J."/>
            <person name="Saltykova A."/>
            <person name="Bonnot C."/>
            <person name="Breuninger H."/>
            <person name="Symeonidi A."/>
            <person name="Radhakrishnan G.V."/>
            <person name="Van Nieuwerburgh F."/>
            <person name="Deforce D."/>
            <person name="Chang C."/>
            <person name="Karol K.G."/>
            <person name="Hedrich R."/>
            <person name="Ulvskov P."/>
            <person name="Glockner G."/>
            <person name="Delwiche C.F."/>
            <person name="Petrasek J."/>
            <person name="Van de Peer Y."/>
            <person name="Friml J."/>
            <person name="Beilby M."/>
            <person name="Dolan L."/>
            <person name="Kohara Y."/>
            <person name="Sugano S."/>
            <person name="Fujiyama A."/>
            <person name="Delaux P.-M."/>
            <person name="Quint M."/>
            <person name="TheiBen G."/>
            <person name="Hagemann M."/>
            <person name="Harholt J."/>
            <person name="Dunand C."/>
            <person name="Zachgo S."/>
            <person name="Langdale J."/>
            <person name="Maumus F."/>
            <person name="Straeten D.V.D."/>
            <person name="Gould S.B."/>
            <person name="Rensing S.A."/>
        </authorList>
    </citation>
    <scope>NUCLEOTIDE SEQUENCE [LARGE SCALE GENOMIC DNA]</scope>
    <source>
        <strain evidence="15 16">S276</strain>
    </source>
</reference>
<dbReference type="InterPro" id="IPR050214">
    <property type="entry name" value="Cys_Synth/Cystath_Beta-Synth"/>
</dbReference>
<organism evidence="15 16">
    <name type="scientific">Chara braunii</name>
    <name type="common">Braun's stonewort</name>
    <dbReference type="NCBI Taxonomy" id="69332"/>
    <lineage>
        <taxon>Eukaryota</taxon>
        <taxon>Viridiplantae</taxon>
        <taxon>Streptophyta</taxon>
        <taxon>Charophyceae</taxon>
        <taxon>Charales</taxon>
        <taxon>Characeae</taxon>
        <taxon>Chara</taxon>
    </lineage>
</organism>
<feature type="modified residue" description="N6-(pyridoxal phosphate)lysine" evidence="11">
    <location>
        <position position="165"/>
    </location>
</feature>
<evidence type="ECO:0000259" key="14">
    <source>
        <dbReference type="Pfam" id="PF00291"/>
    </source>
</evidence>
<feature type="compositionally biased region" description="Low complexity" evidence="13">
    <location>
        <begin position="448"/>
        <end position="460"/>
    </location>
</feature>
<evidence type="ECO:0000256" key="9">
    <source>
        <dbReference type="ARBA" id="ARBA00047931"/>
    </source>
</evidence>
<dbReference type="NCBIfam" id="TIGR01136">
    <property type="entry name" value="cysKM"/>
    <property type="match status" value="1"/>
</dbReference>
<evidence type="ECO:0000256" key="12">
    <source>
        <dbReference type="RuleBase" id="RU003985"/>
    </source>
</evidence>
<dbReference type="AlphaFoldDB" id="A0A388LV48"/>
<evidence type="ECO:0000256" key="1">
    <source>
        <dbReference type="ARBA" id="ARBA00001933"/>
    </source>
</evidence>
<dbReference type="Pfam" id="PF00291">
    <property type="entry name" value="PALP"/>
    <property type="match status" value="1"/>
</dbReference>
<proteinExistence type="inferred from homology"/>